<name>A0A232ENU6_9HYME</name>
<dbReference type="AlphaFoldDB" id="A0A232ENU6"/>
<proteinExistence type="predicted"/>
<organism evidence="2 3">
    <name type="scientific">Trichomalopsis sarcophagae</name>
    <dbReference type="NCBI Taxonomy" id="543379"/>
    <lineage>
        <taxon>Eukaryota</taxon>
        <taxon>Metazoa</taxon>
        <taxon>Ecdysozoa</taxon>
        <taxon>Arthropoda</taxon>
        <taxon>Hexapoda</taxon>
        <taxon>Insecta</taxon>
        <taxon>Pterygota</taxon>
        <taxon>Neoptera</taxon>
        <taxon>Endopterygota</taxon>
        <taxon>Hymenoptera</taxon>
        <taxon>Apocrita</taxon>
        <taxon>Proctotrupomorpha</taxon>
        <taxon>Chalcidoidea</taxon>
        <taxon>Pteromalidae</taxon>
        <taxon>Pteromalinae</taxon>
        <taxon>Trichomalopsis</taxon>
    </lineage>
</organism>
<dbReference type="EMBL" id="NNAY01003086">
    <property type="protein sequence ID" value="OXU20008.1"/>
    <property type="molecule type" value="Genomic_DNA"/>
</dbReference>
<gene>
    <name evidence="2" type="ORF">TSAR_005121</name>
</gene>
<accession>A0A232ENU6</accession>
<evidence type="ECO:0000313" key="2">
    <source>
        <dbReference type="EMBL" id="OXU20008.1"/>
    </source>
</evidence>
<keyword evidence="3" id="KW-1185">Reference proteome</keyword>
<evidence type="ECO:0000313" key="3">
    <source>
        <dbReference type="Proteomes" id="UP000215335"/>
    </source>
</evidence>
<feature type="region of interest" description="Disordered" evidence="1">
    <location>
        <begin position="60"/>
        <end position="84"/>
    </location>
</feature>
<comment type="caution">
    <text evidence="2">The sequence shown here is derived from an EMBL/GenBank/DDBJ whole genome shotgun (WGS) entry which is preliminary data.</text>
</comment>
<reference evidence="2 3" key="1">
    <citation type="journal article" date="2017" name="Curr. Biol.">
        <title>The Evolution of Venom by Co-option of Single-Copy Genes.</title>
        <authorList>
            <person name="Martinson E.O."/>
            <person name="Mrinalini"/>
            <person name="Kelkar Y.D."/>
            <person name="Chang C.H."/>
            <person name="Werren J.H."/>
        </authorList>
    </citation>
    <scope>NUCLEOTIDE SEQUENCE [LARGE SCALE GENOMIC DNA]</scope>
    <source>
        <strain evidence="2 3">Alberta</strain>
        <tissue evidence="2">Whole body</tissue>
    </source>
</reference>
<evidence type="ECO:0000256" key="1">
    <source>
        <dbReference type="SAM" id="MobiDB-lite"/>
    </source>
</evidence>
<dbReference type="Proteomes" id="UP000215335">
    <property type="component" value="Unassembled WGS sequence"/>
</dbReference>
<sequence>MLCSKFEVIKSSILNPHYASNRRVLKNKVSVVVQTELTYSNCSLENESSNFSINMKVDGSQEDCSLPKSQPINSNKSTNMNKLQ</sequence>
<feature type="compositionally biased region" description="Polar residues" evidence="1">
    <location>
        <begin position="67"/>
        <end position="84"/>
    </location>
</feature>
<protein>
    <submittedName>
        <fullName evidence="2">Uncharacterized protein</fullName>
    </submittedName>
</protein>